<evidence type="ECO:0000313" key="1">
    <source>
        <dbReference type="EMBL" id="GAJ12957.1"/>
    </source>
</evidence>
<reference evidence="1" key="1">
    <citation type="journal article" date="2014" name="Front. Microbiol.">
        <title>High frequency of phylogenetically diverse reductive dehalogenase-homologous genes in deep subseafloor sedimentary metagenomes.</title>
        <authorList>
            <person name="Kawai M."/>
            <person name="Futagami T."/>
            <person name="Toyoda A."/>
            <person name="Takaki Y."/>
            <person name="Nishi S."/>
            <person name="Hori S."/>
            <person name="Arai W."/>
            <person name="Tsubouchi T."/>
            <person name="Morono Y."/>
            <person name="Uchiyama I."/>
            <person name="Ito T."/>
            <person name="Fujiyama A."/>
            <person name="Inagaki F."/>
            <person name="Takami H."/>
        </authorList>
    </citation>
    <scope>NUCLEOTIDE SEQUENCE</scope>
    <source>
        <strain evidence="1">Expedition CK06-06</strain>
    </source>
</reference>
<feature type="non-terminal residue" evidence="1">
    <location>
        <position position="1"/>
    </location>
</feature>
<gene>
    <name evidence="1" type="ORF">S12H4_42255</name>
</gene>
<dbReference type="Gene3D" id="3.90.1200.10">
    <property type="match status" value="1"/>
</dbReference>
<sequence>KNQVIKSIEKLAEWLAQLHEKNTVRKHKSEELFVLNKGDTRLRDFIIDFSKDILYGVDFEDAYEGKHMDDLAWVCCSLLDTNPGLFDMDEPKHKIELINKFLKKYYQETSSFQFDFTYLAEKIIEYLNIVIQRRNLPYGPISKSSFFEDISKEF</sequence>
<evidence type="ECO:0008006" key="2">
    <source>
        <dbReference type="Google" id="ProtNLM"/>
    </source>
</evidence>
<dbReference type="AlphaFoldDB" id="X1V926"/>
<dbReference type="EMBL" id="BARW01025835">
    <property type="protein sequence ID" value="GAJ12957.1"/>
    <property type="molecule type" value="Genomic_DNA"/>
</dbReference>
<name>X1V926_9ZZZZ</name>
<organism evidence="1">
    <name type="scientific">marine sediment metagenome</name>
    <dbReference type="NCBI Taxonomy" id="412755"/>
    <lineage>
        <taxon>unclassified sequences</taxon>
        <taxon>metagenomes</taxon>
        <taxon>ecological metagenomes</taxon>
    </lineage>
</organism>
<accession>X1V926</accession>
<comment type="caution">
    <text evidence="1">The sequence shown here is derived from an EMBL/GenBank/DDBJ whole genome shotgun (WGS) entry which is preliminary data.</text>
</comment>
<proteinExistence type="predicted"/>
<protein>
    <recommendedName>
        <fullName evidence="2">Aminoglycoside phosphotransferase domain-containing protein</fullName>
    </recommendedName>
</protein>